<comment type="caution">
    <text evidence="1">The sequence shown here is derived from an EMBL/GenBank/DDBJ whole genome shotgun (WGS) entry which is preliminary data.</text>
</comment>
<keyword evidence="2" id="KW-1185">Reference proteome</keyword>
<dbReference type="InterPro" id="IPR038607">
    <property type="entry name" value="PhoD-like_sf"/>
</dbReference>
<dbReference type="EMBL" id="JAMKBJ010000010">
    <property type="protein sequence ID" value="MCZ8537864.1"/>
    <property type="molecule type" value="Genomic_DNA"/>
</dbReference>
<dbReference type="PANTHER" id="PTHR37031">
    <property type="entry name" value="METALLOPHOSPHATASE BINDING DOMAIN PROTEIN"/>
    <property type="match status" value="1"/>
</dbReference>
<protein>
    <recommendedName>
        <fullName evidence="3">PhoD-like phosphatase</fullName>
    </recommendedName>
</protein>
<accession>A0A9X3LJX0</accession>
<gene>
    <name evidence="1" type="ORF">M9R32_11780</name>
</gene>
<name>A0A9X3LJX0_9BACL</name>
<dbReference type="PANTHER" id="PTHR37031:SF2">
    <property type="entry name" value="PHOD-LIKE PHOSPHATASE METALLOPHOSPHATASE DOMAIN-CONTAINING PROTEIN"/>
    <property type="match status" value="1"/>
</dbReference>
<reference evidence="1" key="1">
    <citation type="submission" date="2022-05" db="EMBL/GenBank/DDBJ databases">
        <authorList>
            <person name="Colautti A."/>
            <person name="Iacumin L."/>
        </authorList>
    </citation>
    <scope>NUCLEOTIDE SEQUENCE</scope>
    <source>
        <strain evidence="1">SK 55</strain>
    </source>
</reference>
<evidence type="ECO:0000313" key="1">
    <source>
        <dbReference type="EMBL" id="MCZ8537864.1"/>
    </source>
</evidence>
<proteinExistence type="predicted"/>
<evidence type="ECO:0008006" key="3">
    <source>
        <dbReference type="Google" id="ProtNLM"/>
    </source>
</evidence>
<organism evidence="1 2">
    <name type="scientific">Paenisporosarcina quisquiliarum</name>
    <dbReference type="NCBI Taxonomy" id="365346"/>
    <lineage>
        <taxon>Bacteria</taxon>
        <taxon>Bacillati</taxon>
        <taxon>Bacillota</taxon>
        <taxon>Bacilli</taxon>
        <taxon>Bacillales</taxon>
        <taxon>Caryophanaceae</taxon>
        <taxon>Paenisporosarcina</taxon>
    </lineage>
</organism>
<dbReference type="RefSeq" id="WP_269926932.1">
    <property type="nucleotide sequence ID" value="NZ_JAMKBJ010000010.1"/>
</dbReference>
<dbReference type="Gene3D" id="3.60.21.70">
    <property type="entry name" value="PhoD-like phosphatase"/>
    <property type="match status" value="1"/>
</dbReference>
<dbReference type="AlphaFoldDB" id="A0A9X3LJX0"/>
<evidence type="ECO:0000313" key="2">
    <source>
        <dbReference type="Proteomes" id="UP001152173"/>
    </source>
</evidence>
<dbReference type="Proteomes" id="UP001152173">
    <property type="component" value="Unassembled WGS sequence"/>
</dbReference>
<sequence length="690" mass="79804">MDLPIILAGPILRRVDAHRVTVWIATSQPFDMDAKLFKMHDEAEQLEIQCMTEFICLGERLYVYLLTLLPLHKDFPVDTLLGYNLYFKGKSTRMDLGSFGLLNPDNDQSIVYGDLKYPTFYIQKELDARFLYGSCRKLHGKRDDALAAGDLTLQETYLDLAKRPNALFLLGDQIYADDVAAPLFPILTSLNKLLMGHDEQLVKLDPRLKEKPFQRSLNQINGRQYIMEQFCQFTSSHAHNHLMKFGEYAAMYLLSWGPALWEAIQEQGGLPTFEEQIENEKFYFVFPNSKQFQKEHAAEWIKVRNQYNEDSENLRQALTTLPGIRRLLANIPTYMIFDDHDVTDDWNLSIDWKEKVGHSLLGRHVVTNAITAYWAFQGWGNCPDSFGQIFKSHMKNYFSEFTLESSSYEQWMKCIENFKSWYFVAPTEPKTLFLDTRTQREFDIHPLPVKIGGIIQENIRSPQLVSRQCWKEVSRVLMDSGWKSGSDLTIASPAPLYGIGLIESFLHSYVYPLRSIGFPIHQTLDFEAWKYNGKGFSEFLAKVFEWNPSTCFIVSGDVHYASSVQSTVQSKNGQTANIIQFTSSPMHNMSFFGLWGSMLKLTIWFNSMKRKKRNIIRYCDNDFRIQIEESAHACPTDHIWKETLRYLATDTGSIITTENNLGLLSISKDSIQNRLLSYRDSEKQELTFEL</sequence>